<dbReference type="SUPFAM" id="SSF56935">
    <property type="entry name" value="Porins"/>
    <property type="match status" value="1"/>
</dbReference>
<feature type="chain" id="PRO_5041723428" evidence="7">
    <location>
        <begin position="32"/>
        <end position="1020"/>
    </location>
</feature>
<evidence type="ECO:0000259" key="9">
    <source>
        <dbReference type="Pfam" id="PF07715"/>
    </source>
</evidence>
<dbReference type="EMBL" id="BMWW01000010">
    <property type="protein sequence ID" value="GGZ06096.1"/>
    <property type="molecule type" value="Genomic_DNA"/>
</dbReference>
<feature type="domain" description="TonB-dependent receptor plug" evidence="9">
    <location>
        <begin position="95"/>
        <end position="202"/>
    </location>
</feature>
<protein>
    <submittedName>
        <fullName evidence="10">TonB-dependent receptor</fullName>
    </submittedName>
</protein>
<keyword evidence="7" id="KW-0732">Signal</keyword>
<feature type="signal peptide" evidence="7">
    <location>
        <begin position="1"/>
        <end position="31"/>
    </location>
</feature>
<keyword evidence="5" id="KW-0798">TonB box</keyword>
<dbReference type="Proteomes" id="UP000619512">
    <property type="component" value="Unassembled WGS sequence"/>
</dbReference>
<feature type="domain" description="TonB-dependent receptor-like beta-barrel" evidence="8">
    <location>
        <begin position="495"/>
        <end position="987"/>
    </location>
</feature>
<dbReference type="AlphaFoldDB" id="A0AA87Y6M6"/>
<evidence type="ECO:0000256" key="5">
    <source>
        <dbReference type="RuleBase" id="RU003357"/>
    </source>
</evidence>
<evidence type="ECO:0000313" key="10">
    <source>
        <dbReference type="EMBL" id="GGZ06096.1"/>
    </source>
</evidence>
<evidence type="ECO:0000256" key="3">
    <source>
        <dbReference type="ARBA" id="ARBA00023136"/>
    </source>
</evidence>
<evidence type="ECO:0000256" key="4">
    <source>
        <dbReference type="ARBA" id="ARBA00023237"/>
    </source>
</evidence>
<feature type="region of interest" description="Disordered" evidence="6">
    <location>
        <begin position="723"/>
        <end position="749"/>
    </location>
</feature>
<dbReference type="NCBIfam" id="TIGR01782">
    <property type="entry name" value="TonB-Xanth-Caul"/>
    <property type="match status" value="1"/>
</dbReference>
<evidence type="ECO:0000259" key="8">
    <source>
        <dbReference type="Pfam" id="PF00593"/>
    </source>
</evidence>
<evidence type="ECO:0000256" key="7">
    <source>
        <dbReference type="SAM" id="SignalP"/>
    </source>
</evidence>
<comment type="similarity">
    <text evidence="2 5">Belongs to the TonB-dependent receptor family.</text>
</comment>
<dbReference type="InterPro" id="IPR037066">
    <property type="entry name" value="Plug_dom_sf"/>
</dbReference>
<dbReference type="Gene3D" id="2.40.170.20">
    <property type="entry name" value="TonB-dependent receptor, beta-barrel domain"/>
    <property type="match status" value="1"/>
</dbReference>
<dbReference type="Pfam" id="PF00593">
    <property type="entry name" value="TonB_dep_Rec_b-barrel"/>
    <property type="match status" value="1"/>
</dbReference>
<dbReference type="GO" id="GO:0009279">
    <property type="term" value="C:cell outer membrane"/>
    <property type="evidence" value="ECO:0007669"/>
    <property type="project" value="UniProtKB-SubCell"/>
</dbReference>
<dbReference type="Gene3D" id="2.170.130.10">
    <property type="entry name" value="TonB-dependent receptor, plug domain"/>
    <property type="match status" value="1"/>
</dbReference>
<feature type="region of interest" description="Disordered" evidence="6">
    <location>
        <begin position="36"/>
        <end position="74"/>
    </location>
</feature>
<comment type="caution">
    <text evidence="10">The sequence shown here is derived from an EMBL/GenBank/DDBJ whole genome shotgun (WGS) entry which is preliminary data.</text>
</comment>
<reference evidence="10" key="1">
    <citation type="journal article" date="2014" name="Int. J. Syst. Evol. Microbiol.">
        <title>Complete genome sequence of Corynebacterium casei LMG S-19264T (=DSM 44701T), isolated from a smear-ripened cheese.</title>
        <authorList>
            <consortium name="US DOE Joint Genome Institute (JGI-PGF)"/>
            <person name="Walter F."/>
            <person name="Albersmeier A."/>
            <person name="Kalinowski J."/>
            <person name="Ruckert C."/>
        </authorList>
    </citation>
    <scope>NUCLEOTIDE SEQUENCE</scope>
    <source>
        <strain evidence="10">KCTC 12344</strain>
    </source>
</reference>
<accession>A0AA87Y6M6</accession>
<evidence type="ECO:0000256" key="1">
    <source>
        <dbReference type="ARBA" id="ARBA00004442"/>
    </source>
</evidence>
<evidence type="ECO:0000313" key="11">
    <source>
        <dbReference type="Proteomes" id="UP000619512"/>
    </source>
</evidence>
<keyword evidence="4" id="KW-0998">Cell outer membrane</keyword>
<organism evidence="10 11">
    <name type="scientific">Pseudoduganella plicata</name>
    <dbReference type="NCBI Taxonomy" id="321984"/>
    <lineage>
        <taxon>Bacteria</taxon>
        <taxon>Pseudomonadati</taxon>
        <taxon>Pseudomonadota</taxon>
        <taxon>Betaproteobacteria</taxon>
        <taxon>Burkholderiales</taxon>
        <taxon>Oxalobacteraceae</taxon>
        <taxon>Telluria group</taxon>
        <taxon>Pseudoduganella</taxon>
    </lineage>
</organism>
<feature type="compositionally biased region" description="Polar residues" evidence="6">
    <location>
        <begin position="725"/>
        <end position="735"/>
    </location>
</feature>
<keyword evidence="3 5" id="KW-0472">Membrane</keyword>
<sequence length="1020" mass="110796">MPQMKKGFSPHPTTRHRLITLAVAGACAALAAPGHAQQAAGGPNGLAVPSASEPTTGQATTAQTAAPQTSGDAMDAPKVVVKGIRASMQSTLNLKRNSDGIVDGIVADDIGKFPDTNLAESLQRISGVSIDRNRGEGAQVTVRGVGPDLNMVLLNGRQMPTSNLADQAGRAFDFSNLASESISQIQVYKSSRADTPPGGIGATINIMTGRPLDLGNTASVGAKVVYDTSNRHLPQEDKANHSYTPEISGIYSTTWNDGMFGVAVSASYQERNLGVNTASITNGWQGPFRGDETGRGTIPQPGTLGAGDITNRPDPTDVYSVPQNISYFMRGTQRQRTNGQLTFQFRPNKDLTTTLDYTYSQNKVQTKYHELSAWFNFGPSVSNWTDGPIAAPLQYQENVANQDIAMNGGDYATKSENKSLGFNAQWKVSRDLKFSFDAHHSTAVSKKDSPYGSENDLATVSFSRGNTRVDFTDEMPVLSIEGAGFHRAPMQVSGSWFKDGYQKMEIDQAQASGRLNLFERSALNFGLSATNVENRSAFQQVQRDTWGGATTPADYPQDLWRADSLGQYFSKLGGSGNPALFQQIHLFDFAAMRQRAIEATGLPALYTPSLADPDYDRRTTEKSRAVYFQFNTDWDTAMPMHTGLGFRYEKTDVTSTALSQTVGGVNWVSQNELPFVFAGKEFTTLTGKYHNILPSLDWDMDVRPDFKVRASYGHTIGRPRYDQIQGGTTINPTGTVNGGTGSRGNPALKPVKSKNLDLSAEWYYDRQSVVSLGLYYKKLDNYAGQTVMEEVSPNVTTPVGGRYWNAALASGCIATDTNCLRNFIFKNFDGQPGVTRGPDNAAGNATGTIAGIPGDPNVHYDITTFVNEKAATLKGAEINVQHMFGNSGFGIQANYTYVKSDLTFDNAGKGNQFALVGLSDSANLIGIYEDAKWSIRAAYNWRDKFLSSVTDQAGSNPQYVEPYGQLDLSIGYNVTPKLALSFEAINVTDETQRVHGRHERMVLSATQGGPRYMIGARYKF</sequence>
<name>A0AA87Y6M6_9BURK</name>
<dbReference type="InterPro" id="IPR010104">
    <property type="entry name" value="TonB_rcpt_bac"/>
</dbReference>
<feature type="region of interest" description="Disordered" evidence="6">
    <location>
        <begin position="284"/>
        <end position="315"/>
    </location>
</feature>
<proteinExistence type="inferred from homology"/>
<reference evidence="10" key="2">
    <citation type="submission" date="2022-12" db="EMBL/GenBank/DDBJ databases">
        <authorList>
            <person name="Sun Q."/>
            <person name="Kim S."/>
        </authorList>
    </citation>
    <scope>NUCLEOTIDE SEQUENCE</scope>
    <source>
        <strain evidence="10">KCTC 12344</strain>
    </source>
</reference>
<evidence type="ECO:0000256" key="6">
    <source>
        <dbReference type="SAM" id="MobiDB-lite"/>
    </source>
</evidence>
<feature type="compositionally biased region" description="Low complexity" evidence="6">
    <location>
        <begin position="54"/>
        <end position="69"/>
    </location>
</feature>
<keyword evidence="10" id="KW-0675">Receptor</keyword>
<dbReference type="InterPro" id="IPR000531">
    <property type="entry name" value="Beta-barrel_TonB"/>
</dbReference>
<dbReference type="PANTHER" id="PTHR40980:SF3">
    <property type="entry name" value="TONB-DEPENDENT RECEPTOR-LIKE BETA-BARREL DOMAIN-CONTAINING PROTEIN"/>
    <property type="match status" value="1"/>
</dbReference>
<dbReference type="Pfam" id="PF07715">
    <property type="entry name" value="Plug"/>
    <property type="match status" value="1"/>
</dbReference>
<comment type="subcellular location">
    <subcellularLocation>
        <location evidence="1 5">Cell outer membrane</location>
    </subcellularLocation>
</comment>
<gene>
    <name evidence="10" type="primary">iroN</name>
    <name evidence="10" type="ORF">GCM10007388_44470</name>
</gene>
<dbReference type="InterPro" id="IPR012910">
    <property type="entry name" value="Plug_dom"/>
</dbReference>
<dbReference type="PANTHER" id="PTHR40980">
    <property type="entry name" value="PLUG DOMAIN-CONTAINING PROTEIN"/>
    <property type="match status" value="1"/>
</dbReference>
<evidence type="ECO:0000256" key="2">
    <source>
        <dbReference type="ARBA" id="ARBA00009810"/>
    </source>
</evidence>
<dbReference type="InterPro" id="IPR036942">
    <property type="entry name" value="Beta-barrel_TonB_sf"/>
</dbReference>